<protein>
    <recommendedName>
        <fullName evidence="2">DUF4220 domain-containing protein</fullName>
    </recommendedName>
</protein>
<gene>
    <name evidence="3" type="ORF">V6N12_064466</name>
</gene>
<evidence type="ECO:0000256" key="1">
    <source>
        <dbReference type="SAM" id="Phobius"/>
    </source>
</evidence>
<evidence type="ECO:0000259" key="2">
    <source>
        <dbReference type="Pfam" id="PF13968"/>
    </source>
</evidence>
<feature type="transmembrane region" description="Helical" evidence="1">
    <location>
        <begin position="310"/>
        <end position="332"/>
    </location>
</feature>
<keyword evidence="1" id="KW-0812">Transmembrane</keyword>
<dbReference type="InterPro" id="IPR007658">
    <property type="entry name" value="DUF594"/>
</dbReference>
<feature type="domain" description="DUF4220" evidence="2">
    <location>
        <begin position="50"/>
        <end position="381"/>
    </location>
</feature>
<organism evidence="3 4">
    <name type="scientific">Hibiscus sabdariffa</name>
    <name type="common">roselle</name>
    <dbReference type="NCBI Taxonomy" id="183260"/>
    <lineage>
        <taxon>Eukaryota</taxon>
        <taxon>Viridiplantae</taxon>
        <taxon>Streptophyta</taxon>
        <taxon>Embryophyta</taxon>
        <taxon>Tracheophyta</taxon>
        <taxon>Spermatophyta</taxon>
        <taxon>Magnoliopsida</taxon>
        <taxon>eudicotyledons</taxon>
        <taxon>Gunneridae</taxon>
        <taxon>Pentapetalae</taxon>
        <taxon>rosids</taxon>
        <taxon>malvids</taxon>
        <taxon>Malvales</taxon>
        <taxon>Malvaceae</taxon>
        <taxon>Malvoideae</taxon>
        <taxon>Hibiscus</taxon>
    </lineage>
</organism>
<dbReference type="InterPro" id="IPR025315">
    <property type="entry name" value="DUF4220"/>
</dbReference>
<dbReference type="PANTHER" id="PTHR31325">
    <property type="entry name" value="OS01G0798800 PROTEIN-RELATED"/>
    <property type="match status" value="1"/>
</dbReference>
<evidence type="ECO:0000313" key="4">
    <source>
        <dbReference type="Proteomes" id="UP001472677"/>
    </source>
</evidence>
<dbReference type="EMBL" id="JBBPBM010000002">
    <property type="protein sequence ID" value="KAK8595962.1"/>
    <property type="molecule type" value="Genomic_DNA"/>
</dbReference>
<name>A0ABR2G5W1_9ROSI</name>
<keyword evidence="1" id="KW-1133">Transmembrane helix</keyword>
<proteinExistence type="predicted"/>
<feature type="transmembrane region" description="Helical" evidence="1">
    <location>
        <begin position="45"/>
        <end position="64"/>
    </location>
</feature>
<sequence length="639" mass="74080">MNQVAIIKKLWDAWDVRVMILLSLLLQALLFILGNRRKHMVKPWVGILLWLAYLSADWLATAALGKLSYSCVHGSCVTNTIRGWWASLLLLHLGGPDTITAYSMEDNLLWRRHLLGLAIQVALAVYVIVLSWTTSWLSLLNFLFFSVGVIKYSERTWCLYSASSKDSRRKAPLFDGRIFENINQKSQKDVGKVVLAYHWFALRRQDIGNHFSTTGSLRSLLAKIAEHVFQQTHLESRNLELMIKRSQARDVFDIVVIESGFMFDMLYTKSAIVYSKLGCVLRFISFCCSSFVLVFFLYRFGIENSSRVDVCITGILLAGAVAFEFYGLFLILCSDWFVVLGVGENKSRLWRGIFRIRWSLLKHREKKRWSDCMGQFNLLRYCKSFRKETKILEMMGVDELMHKYWHTSFRPIPLSLKKPESFPDPTEVFEQGDDNIPPHFFRGEKALQRYNCTDKMVKDSLLMDLSATIIIWHIATDICYTPRMSTTTDEKVITCKVMSDYMMYLLAKKPSMVSEDDNFWFDSVSGKLRKKLRQNTLALGDDAAIYRRFSEEISSEEDKSAPSRVILRHAIRVAEVLRSRGAEEQWEMMRSVWLEMMHYAAMRCPHVSHLQELSQGGEILSLYWLLASYNIYENSNIEE</sequence>
<feature type="transmembrane region" description="Helical" evidence="1">
    <location>
        <begin position="84"/>
        <end position="102"/>
    </location>
</feature>
<comment type="caution">
    <text evidence="3">The sequence shown here is derived from an EMBL/GenBank/DDBJ whole genome shotgun (WGS) entry which is preliminary data.</text>
</comment>
<dbReference type="Pfam" id="PF04578">
    <property type="entry name" value="DUF594"/>
    <property type="match status" value="1"/>
</dbReference>
<accession>A0ABR2G5W1</accession>
<dbReference type="Proteomes" id="UP001472677">
    <property type="component" value="Unassembled WGS sequence"/>
</dbReference>
<evidence type="ECO:0000313" key="3">
    <source>
        <dbReference type="EMBL" id="KAK8595962.1"/>
    </source>
</evidence>
<reference evidence="3 4" key="1">
    <citation type="journal article" date="2024" name="G3 (Bethesda)">
        <title>Genome assembly of Hibiscus sabdariffa L. provides insights into metabolisms of medicinal natural products.</title>
        <authorList>
            <person name="Kim T."/>
        </authorList>
    </citation>
    <scope>NUCLEOTIDE SEQUENCE [LARGE SCALE GENOMIC DNA]</scope>
    <source>
        <strain evidence="3">TK-2024</strain>
        <tissue evidence="3">Old leaves</tissue>
    </source>
</reference>
<keyword evidence="4" id="KW-1185">Reference proteome</keyword>
<feature type="transmembrane region" description="Helical" evidence="1">
    <location>
        <begin position="280"/>
        <end position="298"/>
    </location>
</feature>
<keyword evidence="1" id="KW-0472">Membrane</keyword>
<feature type="transmembrane region" description="Helical" evidence="1">
    <location>
        <begin position="16"/>
        <end position="33"/>
    </location>
</feature>
<dbReference type="Pfam" id="PF13968">
    <property type="entry name" value="DUF4220"/>
    <property type="match status" value="1"/>
</dbReference>